<reference evidence="4" key="1">
    <citation type="submission" date="2009-06" db="EMBL/GenBank/DDBJ databases">
        <title>Lepeophtheirus salmonis ESTs and full-length cDNAs.</title>
        <authorList>
            <person name="Yasuike M."/>
            <person name="von Schalburg K."/>
            <person name="Cooper G."/>
            <person name="Leong J."/>
            <person name="Jones S.R.M."/>
            <person name="Koop B.F."/>
        </authorList>
    </citation>
    <scope>NUCLEOTIDE SEQUENCE</scope>
    <source>
        <strain evidence="4">Pacific form</strain>
        <tissue evidence="4">Whole</tissue>
    </source>
</reference>
<keyword evidence="1 3" id="KW-0328">Glycosyltransferase</keyword>
<dbReference type="EMBL" id="BT078139">
    <property type="protein sequence ID" value="ACO12563.1"/>
    <property type="molecule type" value="mRNA"/>
</dbReference>
<accession>C1BU60</accession>
<dbReference type="GO" id="GO:0008107">
    <property type="term" value="F:galactoside 2-alpha-L-fucosyltransferase activity"/>
    <property type="evidence" value="ECO:0007669"/>
    <property type="project" value="InterPro"/>
</dbReference>
<keyword evidence="3" id="KW-0812">Transmembrane</keyword>
<name>C1BU60_LEPSM</name>
<dbReference type="UniPathway" id="UPA00378"/>
<dbReference type="GO" id="GO:0032580">
    <property type="term" value="C:Golgi cisterna membrane"/>
    <property type="evidence" value="ECO:0007669"/>
    <property type="project" value="UniProtKB-SubCell"/>
</dbReference>
<gene>
    <name evidence="4" type="primary">FUT2</name>
</gene>
<evidence type="ECO:0000313" key="4">
    <source>
        <dbReference type="EMBL" id="ACO12563.1"/>
    </source>
</evidence>
<dbReference type="InterPro" id="IPR002516">
    <property type="entry name" value="Glyco_trans_11"/>
</dbReference>
<dbReference type="Pfam" id="PF01531">
    <property type="entry name" value="Glyco_transf_11"/>
    <property type="match status" value="1"/>
</dbReference>
<evidence type="ECO:0000256" key="3">
    <source>
        <dbReference type="RuleBase" id="RU363129"/>
    </source>
</evidence>
<dbReference type="GO" id="GO:0005975">
    <property type="term" value="P:carbohydrate metabolic process"/>
    <property type="evidence" value="ECO:0007669"/>
    <property type="project" value="InterPro"/>
</dbReference>
<dbReference type="PANTHER" id="PTHR11927:SF9">
    <property type="entry name" value="L-FUCOSYLTRANSFERASE"/>
    <property type="match status" value="1"/>
</dbReference>
<dbReference type="PANTHER" id="PTHR11927">
    <property type="entry name" value="GALACTOSIDE 2-L-FUCOSYLTRANSFERASE"/>
    <property type="match status" value="1"/>
</dbReference>
<dbReference type="OrthoDB" id="6364263at2759"/>
<keyword evidence="3" id="KW-0333">Golgi apparatus</keyword>
<dbReference type="AlphaFoldDB" id="C1BU60"/>
<comment type="subcellular location">
    <subcellularLocation>
        <location evidence="3">Golgi apparatus</location>
        <location evidence="3">Golgi stack membrane</location>
        <topology evidence="3">Single-pass type II membrane protein</topology>
    </subcellularLocation>
</comment>
<dbReference type="EC" id="2.4.1.-" evidence="3"/>
<proteinExistence type="evidence at transcript level"/>
<keyword evidence="3" id="KW-0325">Glycoprotein</keyword>
<organism evidence="4">
    <name type="scientific">Lepeophtheirus salmonis</name>
    <name type="common">Salmon louse</name>
    <name type="synonym">Caligus salmonis</name>
    <dbReference type="NCBI Taxonomy" id="72036"/>
    <lineage>
        <taxon>Eukaryota</taxon>
        <taxon>Metazoa</taxon>
        <taxon>Ecdysozoa</taxon>
        <taxon>Arthropoda</taxon>
        <taxon>Crustacea</taxon>
        <taxon>Multicrustacea</taxon>
        <taxon>Hexanauplia</taxon>
        <taxon>Copepoda</taxon>
        <taxon>Siphonostomatoida</taxon>
        <taxon>Caligidae</taxon>
        <taxon>Lepeophtheirus</taxon>
    </lineage>
</organism>
<comment type="similarity">
    <text evidence="3">Belongs to the glycosyltransferase 11 family.</text>
</comment>
<evidence type="ECO:0000256" key="2">
    <source>
        <dbReference type="ARBA" id="ARBA00022679"/>
    </source>
</evidence>
<sequence length="382" mass="44218">MDKENQDSEIDCNSSTKDIKSTMIGFPNTGIIRFILTLCLPLVLYNAKGEYVLNANDYFASPRYSGESESAFLSSFKDSCEVGSLECVNKKCILYNEAKFFNSSSVFTMYAGGRLGNMISAYLYMSWLHWEYGLNVYFERKSHKHMSKFFRNINMPILEDTFCDYRKFPFEEFEGDIDLLGQEKWAKGKAVEVHYSQSNFMKQEVLGGKRFHRLYRKEANQVFAMKDKYQNFADSRIREIRDKVIKSTQSNKPVLFIGMHNRRTDYLKFRKLKLGLNPIYTDYFQDAIAYFDEEYGTEHELVFVHVSDDMKWGEKKLKKIDDRIYLVGCGSPDSTVCIGKDFALLKSCNHSIITHGTFGHWSSYLAGGDVYTEYGVLVPGSY</sequence>
<evidence type="ECO:0000256" key="1">
    <source>
        <dbReference type="ARBA" id="ARBA00022676"/>
    </source>
</evidence>
<comment type="pathway">
    <text evidence="3">Protein modification; protein glycosylation.</text>
</comment>
<dbReference type="CAZy" id="GT11">
    <property type="family name" value="Glycosyltransferase Family 11"/>
</dbReference>
<protein>
    <recommendedName>
        <fullName evidence="3">L-Fucosyltransferase</fullName>
        <ecNumber evidence="3">2.4.1.-</ecNumber>
    </recommendedName>
</protein>
<keyword evidence="2 3" id="KW-0808">Transferase</keyword>
<keyword evidence="3" id="KW-0735">Signal-anchor</keyword>